<accession>A0A5E6TG66</accession>
<dbReference type="GO" id="GO:0016787">
    <property type="term" value="F:hydrolase activity"/>
    <property type="evidence" value="ECO:0007669"/>
    <property type="project" value="UniProtKB-KW"/>
</dbReference>
<sequence>MPGSAKLRARATVICLREGNVLLVRKSGGKWNFPGGAIEQGELPVQAAAREMSEETGLDCEALLELCTLEEGSVLHHIFTTQLFEGAKPAPGNEIVACKWVKRVALKKTQLNPSASALMARALPALMA</sequence>
<dbReference type="AlphaFoldDB" id="A0A5E6TG66"/>
<dbReference type="Pfam" id="PF00293">
    <property type="entry name" value="NUDIX"/>
    <property type="match status" value="1"/>
</dbReference>
<reference evidence="5 7" key="1">
    <citation type="submission" date="2019-09" db="EMBL/GenBank/DDBJ databases">
        <authorList>
            <person name="Chandra G."/>
            <person name="Truman W A."/>
        </authorList>
    </citation>
    <scope>NUCLEOTIDE SEQUENCE [LARGE SCALE GENOMIC DNA]</scope>
    <source>
        <strain evidence="5">PS631</strain>
    </source>
</reference>
<dbReference type="Gene3D" id="3.90.79.10">
    <property type="entry name" value="Nucleoside Triphosphate Pyrophosphohydrolase"/>
    <property type="match status" value="1"/>
</dbReference>
<dbReference type="OrthoDB" id="9791228at2"/>
<dbReference type="Proteomes" id="UP000399692">
    <property type="component" value="Unassembled WGS sequence"/>
</dbReference>
<dbReference type="PANTHER" id="PTHR43046">
    <property type="entry name" value="GDP-MANNOSE MANNOSYL HYDROLASE"/>
    <property type="match status" value="1"/>
</dbReference>
<dbReference type="PRINTS" id="PR00502">
    <property type="entry name" value="NUDIXFAMILY"/>
</dbReference>
<dbReference type="InterPro" id="IPR000086">
    <property type="entry name" value="NUDIX_hydrolase_dom"/>
</dbReference>
<name>A0A5E6TG66_PSEFL</name>
<dbReference type="RefSeq" id="WP_101318643.1">
    <property type="nucleotide sequence ID" value="NZ_CABVHC010000028.1"/>
</dbReference>
<dbReference type="InterPro" id="IPR020084">
    <property type="entry name" value="NUDIX_hydrolase_CS"/>
</dbReference>
<dbReference type="PROSITE" id="PS51462">
    <property type="entry name" value="NUDIX"/>
    <property type="match status" value="1"/>
</dbReference>
<dbReference type="InterPro" id="IPR015797">
    <property type="entry name" value="NUDIX_hydrolase-like_dom_sf"/>
</dbReference>
<keyword evidence="2 3" id="KW-0378">Hydrolase</keyword>
<protein>
    <submittedName>
        <fullName evidence="5">RNA pyrophosphohydrolase</fullName>
        <ecNumber evidence="5">3.6.1.-</ecNumber>
    </submittedName>
</protein>
<evidence type="ECO:0000256" key="2">
    <source>
        <dbReference type="ARBA" id="ARBA00022801"/>
    </source>
</evidence>
<proteinExistence type="inferred from homology"/>
<comment type="similarity">
    <text evidence="3">Belongs to the Nudix hydrolase family.</text>
</comment>
<organism evidence="5 7">
    <name type="scientific">Pseudomonas fluorescens</name>
    <dbReference type="NCBI Taxonomy" id="294"/>
    <lineage>
        <taxon>Bacteria</taxon>
        <taxon>Pseudomonadati</taxon>
        <taxon>Pseudomonadota</taxon>
        <taxon>Gammaproteobacteria</taxon>
        <taxon>Pseudomonadales</taxon>
        <taxon>Pseudomonadaceae</taxon>
        <taxon>Pseudomonas</taxon>
    </lineage>
</organism>
<evidence type="ECO:0000259" key="4">
    <source>
        <dbReference type="PROSITE" id="PS51462"/>
    </source>
</evidence>
<dbReference type="EMBL" id="CABVHF010000001">
    <property type="protein sequence ID" value="VVM55722.1"/>
    <property type="molecule type" value="Genomic_DNA"/>
</dbReference>
<dbReference type="InterPro" id="IPR020476">
    <property type="entry name" value="Nudix_hydrolase"/>
</dbReference>
<evidence type="ECO:0000256" key="1">
    <source>
        <dbReference type="ARBA" id="ARBA00001946"/>
    </source>
</evidence>
<comment type="cofactor">
    <cofactor evidence="1">
        <name>Mg(2+)</name>
        <dbReference type="ChEBI" id="CHEBI:18420"/>
    </cofactor>
</comment>
<feature type="domain" description="Nudix hydrolase" evidence="4">
    <location>
        <begin position="6"/>
        <end position="127"/>
    </location>
</feature>
<dbReference type="EC" id="3.6.1.-" evidence="5"/>
<gene>
    <name evidence="5" type="primary">rppH_1</name>
    <name evidence="6" type="synonym">rppH_3</name>
    <name evidence="5" type="ORF">PS631_01059</name>
    <name evidence="6" type="ORF">PS631_04946</name>
</gene>
<dbReference type="PANTHER" id="PTHR43046:SF14">
    <property type="entry name" value="MUTT_NUDIX FAMILY PROTEIN"/>
    <property type="match status" value="1"/>
</dbReference>
<dbReference type="PROSITE" id="PS00893">
    <property type="entry name" value="NUDIX_BOX"/>
    <property type="match status" value="1"/>
</dbReference>
<dbReference type="CDD" id="cd04667">
    <property type="entry name" value="NUDIX_Hydrolase"/>
    <property type="match status" value="1"/>
</dbReference>
<evidence type="ECO:0000313" key="6">
    <source>
        <dbReference type="EMBL" id="VVN31852.1"/>
    </source>
</evidence>
<evidence type="ECO:0000313" key="5">
    <source>
        <dbReference type="EMBL" id="VVM55722.1"/>
    </source>
</evidence>
<evidence type="ECO:0000313" key="7">
    <source>
        <dbReference type="Proteomes" id="UP000399692"/>
    </source>
</evidence>
<dbReference type="EMBL" id="CABVHF010000033">
    <property type="protein sequence ID" value="VVN31852.1"/>
    <property type="molecule type" value="Genomic_DNA"/>
</dbReference>
<dbReference type="SUPFAM" id="SSF55811">
    <property type="entry name" value="Nudix"/>
    <property type="match status" value="1"/>
</dbReference>
<evidence type="ECO:0000256" key="3">
    <source>
        <dbReference type="RuleBase" id="RU003476"/>
    </source>
</evidence>